<dbReference type="RefSeq" id="WP_110314266.1">
    <property type="nucleotide sequence ID" value="NZ_QJJU01000001.1"/>
</dbReference>
<dbReference type="AlphaFoldDB" id="A0A318HWD1"/>
<dbReference type="OrthoDB" id="511192at2"/>
<protein>
    <submittedName>
        <fullName evidence="1">Uncharacterized protein DUF4262</fullName>
    </submittedName>
</protein>
<gene>
    <name evidence="1" type="ORF">C8E89_101265</name>
</gene>
<dbReference type="EMBL" id="QJJU01000001">
    <property type="protein sequence ID" value="PXX13117.1"/>
    <property type="molecule type" value="Genomic_DNA"/>
</dbReference>
<reference evidence="1 2" key="2">
    <citation type="submission" date="2018-06" db="EMBL/GenBank/DDBJ databases">
        <title>Sequencing of bacterial isolates from soil warming experiment in Harvard Forest, Massachusetts, USA.</title>
        <authorList>
            <person name="Deangelis K.PhD."/>
        </authorList>
    </citation>
    <scope>NUCLEOTIDE SEQUENCE [LARGE SCALE GENOMIC DNA]</scope>
    <source>
        <strain evidence="1 2">GAS496</strain>
    </source>
</reference>
<organism evidence="1 2">
    <name type="scientific">Mycolicibacterium moriokaense</name>
    <dbReference type="NCBI Taxonomy" id="39691"/>
    <lineage>
        <taxon>Bacteria</taxon>
        <taxon>Bacillati</taxon>
        <taxon>Actinomycetota</taxon>
        <taxon>Actinomycetes</taxon>
        <taxon>Mycobacteriales</taxon>
        <taxon>Mycobacteriaceae</taxon>
        <taxon>Mycolicibacterium</taxon>
    </lineage>
</organism>
<reference evidence="2" key="1">
    <citation type="submission" date="2018-05" db="EMBL/GenBank/DDBJ databases">
        <authorList>
            <person name="Deangelis K."/>
            <person name="Huntemann M."/>
            <person name="Clum A."/>
            <person name="Pillay M."/>
            <person name="Palaniappan K."/>
            <person name="Varghese N."/>
            <person name="Mikhailova N."/>
            <person name="Stamatis D."/>
            <person name="Reddy T."/>
            <person name="Daum C."/>
            <person name="Shapiro N."/>
            <person name="Ivanova N."/>
            <person name="Kyrpides N."/>
            <person name="Woyke T."/>
        </authorList>
    </citation>
    <scope>NUCLEOTIDE SEQUENCE [LARGE SCALE GENOMIC DNA]</scope>
    <source>
        <strain evidence="2">GAS496</strain>
    </source>
</reference>
<name>A0A318HWD1_9MYCO</name>
<comment type="caution">
    <text evidence="1">The sequence shown here is derived from an EMBL/GenBank/DDBJ whole genome shotgun (WGS) entry which is preliminary data.</text>
</comment>
<sequence>MCWQCDNPDLKIEDYFDGVRETIRTHGWMVQYVESDRTPFAYTIGLHDWGFPELSITAVSPQRATRLLNTVARDLVTGKNLTPGQQIKVPAGPLIEIVEMSHPDAHLNFAVAFGGPEIRALQLVWADGRGRWPWSAAFCDGRRKQPVLGVRAQKA</sequence>
<evidence type="ECO:0000313" key="2">
    <source>
        <dbReference type="Proteomes" id="UP000247781"/>
    </source>
</evidence>
<dbReference type="Proteomes" id="UP000247781">
    <property type="component" value="Unassembled WGS sequence"/>
</dbReference>
<accession>A0A318HWD1</accession>
<dbReference type="Pfam" id="PF14081">
    <property type="entry name" value="DUF4262"/>
    <property type="match status" value="1"/>
</dbReference>
<proteinExistence type="predicted"/>
<keyword evidence="2" id="KW-1185">Reference proteome</keyword>
<dbReference type="InterPro" id="IPR025358">
    <property type="entry name" value="DUF4262"/>
</dbReference>
<evidence type="ECO:0000313" key="1">
    <source>
        <dbReference type="EMBL" id="PXX13117.1"/>
    </source>
</evidence>